<dbReference type="InterPro" id="IPR002083">
    <property type="entry name" value="MATH/TRAF_dom"/>
</dbReference>
<keyword evidence="5 7" id="KW-0863">Zinc-finger</keyword>
<dbReference type="PANTHER" id="PTHR10131:SF94">
    <property type="entry name" value="TNF RECEPTOR-ASSOCIATED FACTOR 4"/>
    <property type="match status" value="1"/>
</dbReference>
<dbReference type="InterPro" id="IPR013083">
    <property type="entry name" value="Znf_RING/FYVE/PHD"/>
</dbReference>
<evidence type="ECO:0000259" key="10">
    <source>
        <dbReference type="PROSITE" id="PS50144"/>
    </source>
</evidence>
<feature type="domain" description="TRAF-type" evidence="11">
    <location>
        <begin position="614"/>
        <end position="670"/>
    </location>
</feature>
<dbReference type="GO" id="GO:0005737">
    <property type="term" value="C:cytoplasm"/>
    <property type="evidence" value="ECO:0007669"/>
    <property type="project" value="UniProtKB-SubCell"/>
</dbReference>
<evidence type="ECO:0000256" key="2">
    <source>
        <dbReference type="ARBA" id="ARBA00022490"/>
    </source>
</evidence>
<keyword evidence="3 7" id="KW-0479">Metal-binding</keyword>
<evidence type="ECO:0000259" key="11">
    <source>
        <dbReference type="PROSITE" id="PS50145"/>
    </source>
</evidence>
<dbReference type="InterPro" id="IPR001293">
    <property type="entry name" value="Znf_TRAF"/>
</dbReference>
<dbReference type="Proteomes" id="UP001174909">
    <property type="component" value="Unassembled WGS sequence"/>
</dbReference>
<feature type="domain" description="TRAF-type" evidence="11">
    <location>
        <begin position="548"/>
        <end position="600"/>
    </location>
</feature>
<organism evidence="12 13">
    <name type="scientific">Geodia barretti</name>
    <name type="common">Barrett's horny sponge</name>
    <dbReference type="NCBI Taxonomy" id="519541"/>
    <lineage>
        <taxon>Eukaryota</taxon>
        <taxon>Metazoa</taxon>
        <taxon>Porifera</taxon>
        <taxon>Demospongiae</taxon>
        <taxon>Heteroscleromorpha</taxon>
        <taxon>Tetractinellida</taxon>
        <taxon>Astrophorina</taxon>
        <taxon>Geodiidae</taxon>
        <taxon>Geodia</taxon>
    </lineage>
</organism>
<evidence type="ECO:0000256" key="4">
    <source>
        <dbReference type="ARBA" id="ARBA00022737"/>
    </source>
</evidence>
<keyword evidence="12" id="KW-0675">Receptor</keyword>
<dbReference type="AlphaFoldDB" id="A0AA35S8N3"/>
<evidence type="ECO:0000313" key="12">
    <source>
        <dbReference type="EMBL" id="CAI8025515.1"/>
    </source>
</evidence>
<evidence type="ECO:0000256" key="7">
    <source>
        <dbReference type="PROSITE-ProRule" id="PRU00207"/>
    </source>
</evidence>
<accession>A0AA35S8N3</accession>
<dbReference type="SUPFAM" id="SSF57850">
    <property type="entry name" value="RING/U-box"/>
    <property type="match status" value="1"/>
</dbReference>
<dbReference type="Gene3D" id="2.60.210.10">
    <property type="entry name" value="Apoptosis, Tumor Necrosis Factor Receptor Associated Protein 2, Chain A"/>
    <property type="match status" value="1"/>
</dbReference>
<feature type="coiled-coil region" evidence="8">
    <location>
        <begin position="737"/>
        <end position="778"/>
    </location>
</feature>
<feature type="zinc finger region" description="TRAF-type" evidence="7">
    <location>
        <begin position="614"/>
        <end position="670"/>
    </location>
</feature>
<dbReference type="Pfam" id="PF21355">
    <property type="entry name" value="TRAF-mep_MATH"/>
    <property type="match status" value="1"/>
</dbReference>
<dbReference type="GO" id="GO:0043122">
    <property type="term" value="P:regulation of canonical NF-kappaB signal transduction"/>
    <property type="evidence" value="ECO:0007669"/>
    <property type="project" value="TreeGrafter"/>
</dbReference>
<keyword evidence="4" id="KW-0677">Repeat</keyword>
<evidence type="ECO:0000256" key="6">
    <source>
        <dbReference type="ARBA" id="ARBA00022833"/>
    </source>
</evidence>
<keyword evidence="6 7" id="KW-0862">Zinc</keyword>
<keyword evidence="13" id="KW-1185">Reference proteome</keyword>
<dbReference type="GO" id="GO:0008270">
    <property type="term" value="F:zinc ion binding"/>
    <property type="evidence" value="ECO:0007669"/>
    <property type="project" value="UniProtKB-KW"/>
</dbReference>
<evidence type="ECO:0000256" key="3">
    <source>
        <dbReference type="ARBA" id="ARBA00022723"/>
    </source>
</evidence>
<feature type="domain" description="MATH" evidence="10">
    <location>
        <begin position="769"/>
        <end position="916"/>
    </location>
</feature>
<gene>
    <name evidence="12" type="ORF">GBAR_LOCUS14736</name>
</gene>
<reference evidence="12" key="1">
    <citation type="submission" date="2023-03" db="EMBL/GenBank/DDBJ databases">
        <authorList>
            <person name="Steffen K."/>
            <person name="Cardenas P."/>
        </authorList>
    </citation>
    <scope>NUCLEOTIDE SEQUENCE</scope>
</reference>
<dbReference type="SUPFAM" id="SSF49599">
    <property type="entry name" value="TRAF domain-like"/>
    <property type="match status" value="2"/>
</dbReference>
<dbReference type="InterPro" id="IPR008974">
    <property type="entry name" value="TRAF-like"/>
</dbReference>
<evidence type="ECO:0000256" key="8">
    <source>
        <dbReference type="SAM" id="Coils"/>
    </source>
</evidence>
<dbReference type="PANTHER" id="PTHR10131">
    <property type="entry name" value="TNF RECEPTOR ASSOCIATED FACTOR"/>
    <property type="match status" value="1"/>
</dbReference>
<dbReference type="Pfam" id="PF02176">
    <property type="entry name" value="zf-TRAF"/>
    <property type="match status" value="1"/>
</dbReference>
<dbReference type="PROSITE" id="PS50144">
    <property type="entry name" value="MATH"/>
    <property type="match status" value="1"/>
</dbReference>
<keyword evidence="2" id="KW-0963">Cytoplasm</keyword>
<evidence type="ECO:0000256" key="5">
    <source>
        <dbReference type="ARBA" id="ARBA00022771"/>
    </source>
</evidence>
<feature type="coiled-coil region" evidence="8">
    <location>
        <begin position="157"/>
        <end position="184"/>
    </location>
</feature>
<dbReference type="Gene3D" id="3.30.40.10">
    <property type="entry name" value="Zinc/RING finger domain, C3HC4 (zinc finger)"/>
    <property type="match status" value="3"/>
</dbReference>
<dbReference type="InterPro" id="IPR049342">
    <property type="entry name" value="TRAF1-6_MATH_dom"/>
</dbReference>
<proteinExistence type="predicted"/>
<comment type="caution">
    <text evidence="12">The sequence shown here is derived from an EMBL/GenBank/DDBJ whole genome shotgun (WGS) entry which is preliminary data.</text>
</comment>
<evidence type="ECO:0000313" key="13">
    <source>
        <dbReference type="Proteomes" id="UP001174909"/>
    </source>
</evidence>
<protein>
    <submittedName>
        <fullName evidence="12">TNF receptor-associated factor 4</fullName>
    </submittedName>
</protein>
<dbReference type="PROSITE" id="PS50145">
    <property type="entry name" value="ZF_TRAF"/>
    <property type="match status" value="2"/>
</dbReference>
<dbReference type="InterPro" id="IPR001841">
    <property type="entry name" value="Znf_RING"/>
</dbReference>
<evidence type="ECO:0000259" key="9">
    <source>
        <dbReference type="PROSITE" id="PS50089"/>
    </source>
</evidence>
<feature type="domain" description="RING-type" evidence="9">
    <location>
        <begin position="466"/>
        <end position="506"/>
    </location>
</feature>
<name>A0AA35S8N3_GEOBA</name>
<evidence type="ECO:0000256" key="1">
    <source>
        <dbReference type="ARBA" id="ARBA00004496"/>
    </source>
</evidence>
<dbReference type="PROSITE" id="PS50089">
    <property type="entry name" value="ZF_RING_2"/>
    <property type="match status" value="1"/>
</dbReference>
<sequence length="921" mass="105978">MANVPAVNDESLTPDDTVDVLEELLPAQNKSYELGLKFKLPQHVVEAIHSKELPPDKYLLKVIIKFLQQAEPRPTWRVIVEALRSPAVNVPTLARRVEASHFPDPPTSTCDVVPETTDTESAATTFTGDDDEVNSKASSQLSLVPGALNTDPKQGQLKELHGAVKQVQASIDALERMFDKLKRKTIELLEVSRVEVKNVVYELSTLPANEIGQHKMFLKENLDKLRESKDNMALFGDLNLYWTYLSPDLLKHLVIKLPHLEGMKGDIEAYMIRLHEFRTQTPLDLFCQTDKKHSDPPEGFASIVARFKEVKPKLASEKLTLQDIEDFRQKYGNHYKLRDFAFLLRNEVQKDSFVVTFWVPESVIELLLQNSNIPQAMFIEYGVTQLHIGQVIVFNDNSSNDKSMVQQITTIDDNCSMEADVVKHASQLSYSEEKLVPKSSEGRNNDRGGYGCTFVTQPPDAFQTDCPVCLQILKEPCMISCPCGKKICRQCVEQIKRDNKPCPFCNKSEFTFLRDYGLERSPREQEVWCSKKKDGCEWRGKLGEYEQHLNEDSSPENQLTGCRFVEVECEHNCGGWFQRFHIATHQNKQCVKRPYSCEYCQEYDSTYEDVTENHYWQCHQFPVTCPNKCQQETFKQKDIEDHLKNKCPLTEVSCCYVYAGCEVRLPRKDMPGHMEDTFAHMSLLENEIKKLKKHNKQLEGKQKATCKKYQKHEHKAREEYQGLSEALDSQVVTEKLYQQLELKQKATEKQCQELKNKLKVAEDKTKDLKDELKRNLGELPIVFPVNKEKMLLPSFWYCGYRMCINVYTKGHGCGKGTHVSIYTHLMKGQFDDHLKWPFRGEITIQIVNQAGGHGHFEKSIVYNDKTPDNTASRVTEKERANGWGHHQFLPQTDLKYNAENNTQYLKDGIIIIRLVRVKITQ</sequence>
<feature type="zinc finger region" description="TRAF-type" evidence="7">
    <location>
        <begin position="548"/>
        <end position="600"/>
    </location>
</feature>
<comment type="subcellular location">
    <subcellularLocation>
        <location evidence="1">Cytoplasm</location>
    </subcellularLocation>
</comment>
<keyword evidence="8" id="KW-0175">Coiled coil</keyword>
<dbReference type="EMBL" id="CASHTH010002157">
    <property type="protein sequence ID" value="CAI8025515.1"/>
    <property type="molecule type" value="Genomic_DNA"/>
</dbReference>